<dbReference type="RefSeq" id="WP_136563474.1">
    <property type="nucleotide sequence ID" value="NZ_BAABLS010000004.1"/>
</dbReference>
<feature type="compositionally biased region" description="Acidic residues" evidence="1">
    <location>
        <begin position="25"/>
        <end position="51"/>
    </location>
</feature>
<organism evidence="3 4">
    <name type="scientific">Nocardioides caeni</name>
    <dbReference type="NCBI Taxonomy" id="574700"/>
    <lineage>
        <taxon>Bacteria</taxon>
        <taxon>Bacillati</taxon>
        <taxon>Actinomycetota</taxon>
        <taxon>Actinomycetes</taxon>
        <taxon>Propionibacteriales</taxon>
        <taxon>Nocardioidaceae</taxon>
        <taxon>Nocardioides</taxon>
    </lineage>
</organism>
<evidence type="ECO:0000313" key="3">
    <source>
        <dbReference type="EMBL" id="THV10798.1"/>
    </source>
</evidence>
<dbReference type="PROSITE" id="PS51257">
    <property type="entry name" value="PROKAR_LIPOPROTEIN"/>
    <property type="match status" value="1"/>
</dbReference>
<dbReference type="Proteomes" id="UP000307087">
    <property type="component" value="Unassembled WGS sequence"/>
</dbReference>
<gene>
    <name evidence="3" type="ORF">E9934_13785</name>
</gene>
<keyword evidence="4" id="KW-1185">Reference proteome</keyword>
<feature type="region of interest" description="Disordered" evidence="1">
    <location>
        <begin position="23"/>
        <end position="71"/>
    </location>
</feature>
<evidence type="ECO:0000256" key="2">
    <source>
        <dbReference type="SAM" id="SignalP"/>
    </source>
</evidence>
<name>A0A4S8N468_9ACTN</name>
<protein>
    <submittedName>
        <fullName evidence="3">Uncharacterized protein</fullName>
    </submittedName>
</protein>
<feature type="chain" id="PRO_5038567773" evidence="2">
    <location>
        <begin position="21"/>
        <end position="221"/>
    </location>
</feature>
<accession>A0A4S8N468</accession>
<proteinExistence type="predicted"/>
<reference evidence="3 4" key="1">
    <citation type="journal article" date="2009" name="Int. J. Syst. Evol. Microbiol.">
        <title>Nocardioides caeni sp. nov., isolated from wastewater.</title>
        <authorList>
            <person name="Yoon J.H."/>
            <person name="Kang S.J."/>
            <person name="Park S."/>
            <person name="Kim W."/>
            <person name="Oh T.K."/>
        </authorList>
    </citation>
    <scope>NUCLEOTIDE SEQUENCE [LARGE SCALE GENOMIC DNA]</scope>
    <source>
        <strain evidence="3 4">DSM 23134</strain>
    </source>
</reference>
<sequence length="221" mass="23020">MRTRKTIATMSALFAASSLALTACGDDEPDNEDTTSEEATDETEEPTDDASTEATESTSQAVPSGDLTPAGTELALGEAATVSFSSGDGSGTVQVVVDEITVGTPADLEPLDLGDQAAGFVPYYIQVTVTGVSGSAELGNYSINESIEGLLPDGEKAQTIYIIGDFAPCEEETFPGDFSDGASFETCVTYLAQESTEVAAAQYAPREGDYNSYDGEPVVWK</sequence>
<keyword evidence="2" id="KW-0732">Signal</keyword>
<feature type="signal peptide" evidence="2">
    <location>
        <begin position="1"/>
        <end position="20"/>
    </location>
</feature>
<dbReference type="AlphaFoldDB" id="A0A4S8N468"/>
<evidence type="ECO:0000313" key="4">
    <source>
        <dbReference type="Proteomes" id="UP000307087"/>
    </source>
</evidence>
<comment type="caution">
    <text evidence="3">The sequence shown here is derived from an EMBL/GenBank/DDBJ whole genome shotgun (WGS) entry which is preliminary data.</text>
</comment>
<dbReference type="OrthoDB" id="3874174at2"/>
<dbReference type="EMBL" id="STGW01000009">
    <property type="protein sequence ID" value="THV10798.1"/>
    <property type="molecule type" value="Genomic_DNA"/>
</dbReference>
<evidence type="ECO:0000256" key="1">
    <source>
        <dbReference type="SAM" id="MobiDB-lite"/>
    </source>
</evidence>